<dbReference type="EC" id="3.4.23.36" evidence="9"/>
<evidence type="ECO:0000256" key="6">
    <source>
        <dbReference type="ARBA" id="ARBA00022801"/>
    </source>
</evidence>
<evidence type="ECO:0000256" key="3">
    <source>
        <dbReference type="ARBA" id="ARBA00022670"/>
    </source>
</evidence>
<dbReference type="GO" id="GO:0004190">
    <property type="term" value="F:aspartic-type endopeptidase activity"/>
    <property type="evidence" value="ECO:0007669"/>
    <property type="project" value="UniProtKB-EC"/>
</dbReference>
<gene>
    <name evidence="9 12" type="primary">lspA</name>
    <name evidence="12" type="ORF">OW729_11045</name>
</gene>
<evidence type="ECO:0000256" key="8">
    <source>
        <dbReference type="ARBA" id="ARBA00023136"/>
    </source>
</evidence>
<feature type="active site" evidence="9">
    <location>
        <position position="128"/>
    </location>
</feature>
<dbReference type="Pfam" id="PF01252">
    <property type="entry name" value="Peptidase_A8"/>
    <property type="match status" value="1"/>
</dbReference>
<evidence type="ECO:0000256" key="10">
    <source>
        <dbReference type="RuleBase" id="RU000594"/>
    </source>
</evidence>
<keyword evidence="8 9" id="KW-0472">Membrane</keyword>
<comment type="pathway">
    <text evidence="9">Protein modification; lipoprotein biosynthesis (signal peptide cleavage).</text>
</comment>
<dbReference type="PROSITE" id="PS00855">
    <property type="entry name" value="SPASE_II"/>
    <property type="match status" value="1"/>
</dbReference>
<protein>
    <recommendedName>
        <fullName evidence="9">Lipoprotein signal peptidase</fullName>
        <ecNumber evidence="9">3.4.23.36</ecNumber>
    </recommendedName>
    <alternativeName>
        <fullName evidence="9">Prolipoprotein signal peptidase</fullName>
    </alternativeName>
    <alternativeName>
        <fullName evidence="9">Signal peptidase II</fullName>
        <shortName evidence="9">SPase II</shortName>
    </alternativeName>
</protein>
<feature type="active site" evidence="9">
    <location>
        <position position="112"/>
    </location>
</feature>
<evidence type="ECO:0000256" key="7">
    <source>
        <dbReference type="ARBA" id="ARBA00022989"/>
    </source>
</evidence>
<evidence type="ECO:0000256" key="11">
    <source>
        <dbReference type="RuleBase" id="RU004181"/>
    </source>
</evidence>
<organism evidence="12 13">
    <name type="scientific">Clostridium brassicae</name>
    <dbReference type="NCBI Taxonomy" id="2999072"/>
    <lineage>
        <taxon>Bacteria</taxon>
        <taxon>Bacillati</taxon>
        <taxon>Bacillota</taxon>
        <taxon>Clostridia</taxon>
        <taxon>Eubacteriales</taxon>
        <taxon>Clostridiaceae</taxon>
        <taxon>Clostridium</taxon>
    </lineage>
</organism>
<evidence type="ECO:0000256" key="5">
    <source>
        <dbReference type="ARBA" id="ARBA00022750"/>
    </source>
</evidence>
<evidence type="ECO:0000256" key="4">
    <source>
        <dbReference type="ARBA" id="ARBA00022692"/>
    </source>
</evidence>
<dbReference type="PRINTS" id="PR00781">
    <property type="entry name" value="LIPOSIGPTASE"/>
</dbReference>
<dbReference type="HAMAP" id="MF_00161">
    <property type="entry name" value="LspA"/>
    <property type="match status" value="1"/>
</dbReference>
<name>A0ABT4DA08_9CLOT</name>
<reference evidence="12" key="1">
    <citation type="submission" date="2022-12" db="EMBL/GenBank/DDBJ databases">
        <title>Clostridium sp. nov., isolated from industrial wastewater.</title>
        <authorList>
            <person name="Jiayan W."/>
        </authorList>
    </citation>
    <scope>NUCLEOTIDE SEQUENCE</scope>
    <source>
        <strain evidence="12">ZC22-4</strain>
    </source>
</reference>
<keyword evidence="6 9" id="KW-0378">Hydrolase</keyword>
<dbReference type="RefSeq" id="WP_268061564.1">
    <property type="nucleotide sequence ID" value="NZ_JAPQFJ010000010.1"/>
</dbReference>
<evidence type="ECO:0000256" key="1">
    <source>
        <dbReference type="ARBA" id="ARBA00006139"/>
    </source>
</evidence>
<keyword evidence="2 9" id="KW-1003">Cell membrane</keyword>
<dbReference type="PANTHER" id="PTHR33695">
    <property type="entry name" value="LIPOPROTEIN SIGNAL PEPTIDASE"/>
    <property type="match status" value="1"/>
</dbReference>
<keyword evidence="5 9" id="KW-0064">Aspartyl protease</keyword>
<keyword evidence="4 9" id="KW-0812">Transmembrane</keyword>
<dbReference type="InterPro" id="IPR001872">
    <property type="entry name" value="Peptidase_A8"/>
</dbReference>
<sequence length="144" mass="16383">MLFFIITITIVILDRFSKSMAVKKLNDKTVYFMKQKIQLFVIENRGVAFSLLTGKVKMIIKVSLILLLAMIIYLILLIQNEGQSLLKMGISFMIGGGFSNLVDRILYEGVIDYIYINFKKCPVFNFADIFILIGSLMILISALI</sequence>
<evidence type="ECO:0000256" key="2">
    <source>
        <dbReference type="ARBA" id="ARBA00022475"/>
    </source>
</evidence>
<accession>A0ABT4DA08</accession>
<dbReference type="EMBL" id="JAPQFJ010000010">
    <property type="protein sequence ID" value="MCY6959141.1"/>
    <property type="molecule type" value="Genomic_DNA"/>
</dbReference>
<feature type="transmembrane region" description="Helical" evidence="9">
    <location>
        <begin position="122"/>
        <end position="143"/>
    </location>
</feature>
<comment type="caution">
    <text evidence="12">The sequence shown here is derived from an EMBL/GenBank/DDBJ whole genome shotgun (WGS) entry which is preliminary data.</text>
</comment>
<keyword evidence="13" id="KW-1185">Reference proteome</keyword>
<dbReference type="Proteomes" id="UP001144612">
    <property type="component" value="Unassembled WGS sequence"/>
</dbReference>
<comment type="subcellular location">
    <subcellularLocation>
        <location evidence="9">Cell membrane</location>
        <topology evidence="9">Multi-pass membrane protein</topology>
    </subcellularLocation>
</comment>
<evidence type="ECO:0000256" key="9">
    <source>
        <dbReference type="HAMAP-Rule" id="MF_00161"/>
    </source>
</evidence>
<feature type="transmembrane region" description="Helical" evidence="9">
    <location>
        <begin position="58"/>
        <end position="78"/>
    </location>
</feature>
<dbReference type="PANTHER" id="PTHR33695:SF1">
    <property type="entry name" value="LIPOPROTEIN SIGNAL PEPTIDASE"/>
    <property type="match status" value="1"/>
</dbReference>
<evidence type="ECO:0000313" key="12">
    <source>
        <dbReference type="EMBL" id="MCY6959141.1"/>
    </source>
</evidence>
<keyword evidence="7 9" id="KW-1133">Transmembrane helix</keyword>
<comment type="caution">
    <text evidence="9">Lacks conserved residue(s) required for the propagation of feature annotation.</text>
</comment>
<keyword evidence="3 9" id="KW-0645">Protease</keyword>
<proteinExistence type="inferred from homology"/>
<dbReference type="NCBIfam" id="TIGR00077">
    <property type="entry name" value="lspA"/>
    <property type="match status" value="1"/>
</dbReference>
<comment type="similarity">
    <text evidence="1 9 11">Belongs to the peptidase A8 family.</text>
</comment>
<comment type="function">
    <text evidence="9 10">This protein specifically catalyzes the removal of signal peptides from prolipoproteins.</text>
</comment>
<comment type="catalytic activity">
    <reaction evidence="9 10">
        <text>Release of signal peptides from bacterial membrane prolipoproteins. Hydrolyzes -Xaa-Yaa-Zaa-|-(S,diacylglyceryl)Cys-, in which Xaa is hydrophobic (preferably Leu), and Yaa (Ala or Ser) and Zaa (Gly or Ala) have small, neutral side chains.</text>
        <dbReference type="EC" id="3.4.23.36"/>
    </reaction>
</comment>
<evidence type="ECO:0000313" key="13">
    <source>
        <dbReference type="Proteomes" id="UP001144612"/>
    </source>
</evidence>